<reference evidence="1" key="1">
    <citation type="journal article" date="2020" name="Nature">
        <title>Giant virus diversity and host interactions through global metagenomics.</title>
        <authorList>
            <person name="Schulz F."/>
            <person name="Roux S."/>
            <person name="Paez-Espino D."/>
            <person name="Jungbluth S."/>
            <person name="Walsh D.A."/>
            <person name="Denef V.J."/>
            <person name="McMahon K.D."/>
            <person name="Konstantinidis K.T."/>
            <person name="Eloe-Fadrosh E.A."/>
            <person name="Kyrpides N.C."/>
            <person name="Woyke T."/>
        </authorList>
    </citation>
    <scope>NUCLEOTIDE SEQUENCE</scope>
    <source>
        <strain evidence="1">GVMAG-M-3300009159-65</strain>
    </source>
</reference>
<accession>A0A6C0EUA5</accession>
<sequence length="151" mass="17800">MNIKNDSECREYNSLKYKTMIMNGTNIEPSIETNEDKINQFLSMDIEKNKKGVWSKLSKTEKVKKIKSYIKNTLVEKYKLTDTETLNATRFFSLWMDRKKLSKNNELSYNQDDGLIESIEGLDFNIESRRFTINCEKPLPKKKTVKNIIIE</sequence>
<proteinExistence type="predicted"/>
<dbReference type="EMBL" id="MN738935">
    <property type="protein sequence ID" value="QHT32332.1"/>
    <property type="molecule type" value="Genomic_DNA"/>
</dbReference>
<dbReference type="AlphaFoldDB" id="A0A6C0EUA5"/>
<organism evidence="1">
    <name type="scientific">viral metagenome</name>
    <dbReference type="NCBI Taxonomy" id="1070528"/>
    <lineage>
        <taxon>unclassified sequences</taxon>
        <taxon>metagenomes</taxon>
        <taxon>organismal metagenomes</taxon>
    </lineage>
</organism>
<protein>
    <submittedName>
        <fullName evidence="1">Uncharacterized protein</fullName>
    </submittedName>
</protein>
<name>A0A6C0EUA5_9ZZZZ</name>
<evidence type="ECO:0000313" key="1">
    <source>
        <dbReference type="EMBL" id="QHT32332.1"/>
    </source>
</evidence>